<sequence length="411" mass="46451">MAARNRRTNKHKRGNVSRSQDQRQTTADLSSALTHEQTETGPQAPSQAPSSAQGERQAPPQGVQRNSGPAQRSFRITYEDYVDVNDDGSDDLESLDPSHVLSTMRFFLKARRLFDDLPSEAQELLDLIQEATTRQLKALNTPEGLYLIKADLDRWDAHDARIHQAHIRMYRQVHSLVLCMDKARPPADKAELRSSKLSLLEAMRQQTGWVSDKIAFVEELAKSRKSADDIFQNSVRLRDPDTSPSDKITNLSACHSLSIAERILKVDGLFDNLPLERDRALARIFVQAQRTIEMVNLGVSTVMTRPADRIREQVLHNRISNAHDLMLHRLRPITTIRQQHPLVLAAKPLATPKSLSKVPKEIRRRRVQMGALEAIEGLAEAAAGSIDFFFDLPMIMSMPEFFDSLYVRILA</sequence>
<feature type="region of interest" description="Disordered" evidence="1">
    <location>
        <begin position="1"/>
        <end position="72"/>
    </location>
</feature>
<accession>A0A9P3H895</accession>
<name>A0A9P3H895_9FUNG</name>
<dbReference type="EMBL" id="BQFW01000006">
    <property type="protein sequence ID" value="GJJ71914.1"/>
    <property type="molecule type" value="Genomic_DNA"/>
</dbReference>
<gene>
    <name evidence="2" type="ORF">EMPS_04271</name>
</gene>
<evidence type="ECO:0000313" key="3">
    <source>
        <dbReference type="Proteomes" id="UP000827284"/>
    </source>
</evidence>
<reference evidence="2" key="2">
    <citation type="journal article" date="2022" name="Microbiol. Resour. Announc.">
        <title>Whole-Genome Sequence of Entomortierella parvispora E1425, a Mucoromycotan Fungus Associated with Burkholderiaceae-Related Endosymbiotic Bacteria.</title>
        <authorList>
            <person name="Herlambang A."/>
            <person name="Guo Y."/>
            <person name="Takashima Y."/>
            <person name="Narisawa K."/>
            <person name="Ohta H."/>
            <person name="Nishizawa T."/>
        </authorList>
    </citation>
    <scope>NUCLEOTIDE SEQUENCE</scope>
    <source>
        <strain evidence="2">E1425</strain>
    </source>
</reference>
<proteinExistence type="predicted"/>
<feature type="compositionally biased region" description="Low complexity" evidence="1">
    <location>
        <begin position="42"/>
        <end position="53"/>
    </location>
</feature>
<keyword evidence="3" id="KW-1185">Reference proteome</keyword>
<evidence type="ECO:0000256" key="1">
    <source>
        <dbReference type="SAM" id="MobiDB-lite"/>
    </source>
</evidence>
<organism evidence="2 3">
    <name type="scientific">Entomortierella parvispora</name>
    <dbReference type="NCBI Taxonomy" id="205924"/>
    <lineage>
        <taxon>Eukaryota</taxon>
        <taxon>Fungi</taxon>
        <taxon>Fungi incertae sedis</taxon>
        <taxon>Mucoromycota</taxon>
        <taxon>Mortierellomycotina</taxon>
        <taxon>Mortierellomycetes</taxon>
        <taxon>Mortierellales</taxon>
        <taxon>Mortierellaceae</taxon>
        <taxon>Entomortierella</taxon>
    </lineage>
</organism>
<reference evidence="2" key="1">
    <citation type="submission" date="2021-11" db="EMBL/GenBank/DDBJ databases">
        <authorList>
            <person name="Herlambang A."/>
            <person name="Guo Y."/>
            <person name="Takashima Y."/>
            <person name="Nishizawa T."/>
        </authorList>
    </citation>
    <scope>NUCLEOTIDE SEQUENCE</scope>
    <source>
        <strain evidence="2">E1425</strain>
    </source>
</reference>
<dbReference type="Proteomes" id="UP000827284">
    <property type="component" value="Unassembled WGS sequence"/>
</dbReference>
<feature type="compositionally biased region" description="Polar residues" evidence="1">
    <location>
        <begin position="16"/>
        <end position="41"/>
    </location>
</feature>
<feature type="compositionally biased region" description="Basic residues" evidence="1">
    <location>
        <begin position="1"/>
        <end position="15"/>
    </location>
</feature>
<dbReference type="AlphaFoldDB" id="A0A9P3H895"/>
<evidence type="ECO:0000313" key="2">
    <source>
        <dbReference type="EMBL" id="GJJ71914.1"/>
    </source>
</evidence>
<comment type="caution">
    <text evidence="2">The sequence shown here is derived from an EMBL/GenBank/DDBJ whole genome shotgun (WGS) entry which is preliminary data.</text>
</comment>
<protein>
    <submittedName>
        <fullName evidence="2">Uncharacterized protein</fullName>
    </submittedName>
</protein>